<organism evidence="1">
    <name type="scientific">Sesamum latifolium</name>
    <dbReference type="NCBI Taxonomy" id="2727402"/>
    <lineage>
        <taxon>Eukaryota</taxon>
        <taxon>Viridiplantae</taxon>
        <taxon>Streptophyta</taxon>
        <taxon>Embryophyta</taxon>
        <taxon>Tracheophyta</taxon>
        <taxon>Spermatophyta</taxon>
        <taxon>Magnoliopsida</taxon>
        <taxon>eudicotyledons</taxon>
        <taxon>Gunneridae</taxon>
        <taxon>Pentapetalae</taxon>
        <taxon>asterids</taxon>
        <taxon>lamiids</taxon>
        <taxon>Lamiales</taxon>
        <taxon>Pedaliaceae</taxon>
        <taxon>Sesamum</taxon>
    </lineage>
</organism>
<protein>
    <submittedName>
        <fullName evidence="1">Uncharacterized protein</fullName>
    </submittedName>
</protein>
<dbReference type="PANTHER" id="PTHR35752">
    <property type="entry name" value="G-PROTEIN COUPLED RECEPTOR"/>
    <property type="match status" value="1"/>
</dbReference>
<sequence>MYCGSNINGPACIQGHDVNKGKFVIVQGWALPKIQMHPCKCQSDVVRHRSALSAVVFHALGAASVVVPSTSCYALDKDSRIRDFAPDLVVRFCKDVETRSQQPGYVDFGRFDKFNHFIASSGHANFSQEYYNGDLMNCEKSFDKLGRTAQGDDEWIDELPL</sequence>
<dbReference type="PANTHER" id="PTHR35752:SF1">
    <property type="entry name" value="G-PROTEIN COUPLED RECEPTOR"/>
    <property type="match status" value="1"/>
</dbReference>
<gene>
    <name evidence="1" type="ORF">Slati_1393400</name>
</gene>
<name>A0AAW2X4M5_9LAMI</name>
<proteinExistence type="predicted"/>
<reference evidence="1" key="2">
    <citation type="journal article" date="2024" name="Plant">
        <title>Genomic evolution and insights into agronomic trait innovations of Sesamum species.</title>
        <authorList>
            <person name="Miao H."/>
            <person name="Wang L."/>
            <person name="Qu L."/>
            <person name="Liu H."/>
            <person name="Sun Y."/>
            <person name="Le M."/>
            <person name="Wang Q."/>
            <person name="Wei S."/>
            <person name="Zheng Y."/>
            <person name="Lin W."/>
            <person name="Duan Y."/>
            <person name="Cao H."/>
            <person name="Xiong S."/>
            <person name="Wang X."/>
            <person name="Wei L."/>
            <person name="Li C."/>
            <person name="Ma Q."/>
            <person name="Ju M."/>
            <person name="Zhao R."/>
            <person name="Li G."/>
            <person name="Mu C."/>
            <person name="Tian Q."/>
            <person name="Mei H."/>
            <person name="Zhang T."/>
            <person name="Gao T."/>
            <person name="Zhang H."/>
        </authorList>
    </citation>
    <scope>NUCLEOTIDE SEQUENCE</scope>
    <source>
        <strain evidence="1">KEN1</strain>
    </source>
</reference>
<dbReference type="AlphaFoldDB" id="A0AAW2X4M5"/>
<comment type="caution">
    <text evidence="1">The sequence shown here is derived from an EMBL/GenBank/DDBJ whole genome shotgun (WGS) entry which is preliminary data.</text>
</comment>
<accession>A0AAW2X4M5</accession>
<reference evidence="1" key="1">
    <citation type="submission" date="2020-06" db="EMBL/GenBank/DDBJ databases">
        <authorList>
            <person name="Li T."/>
            <person name="Hu X."/>
            <person name="Zhang T."/>
            <person name="Song X."/>
            <person name="Zhang H."/>
            <person name="Dai N."/>
            <person name="Sheng W."/>
            <person name="Hou X."/>
            <person name="Wei L."/>
        </authorList>
    </citation>
    <scope>NUCLEOTIDE SEQUENCE</scope>
    <source>
        <strain evidence="1">KEN1</strain>
        <tissue evidence="1">Leaf</tissue>
    </source>
</reference>
<dbReference type="EMBL" id="JACGWN010000005">
    <property type="protein sequence ID" value="KAL0448370.1"/>
    <property type="molecule type" value="Genomic_DNA"/>
</dbReference>
<evidence type="ECO:0000313" key="1">
    <source>
        <dbReference type="EMBL" id="KAL0448370.1"/>
    </source>
</evidence>